<comment type="caution">
    <text evidence="1">The sequence shown here is derived from an EMBL/GenBank/DDBJ whole genome shotgun (WGS) entry which is preliminary data.</text>
</comment>
<evidence type="ECO:0000313" key="2">
    <source>
        <dbReference type="Proteomes" id="UP001157017"/>
    </source>
</evidence>
<sequence length="53" mass="5715">MVVEGGRLVNAFNTSTGSNGTYVSEGTTYRAYTPKGTFSVVRQIDGKRVSKAR</sequence>
<proteinExistence type="predicted"/>
<dbReference type="EMBL" id="BSUZ01000001">
    <property type="protein sequence ID" value="GMA85479.1"/>
    <property type="molecule type" value="Genomic_DNA"/>
</dbReference>
<keyword evidence="2" id="KW-1185">Reference proteome</keyword>
<dbReference type="Proteomes" id="UP001157017">
    <property type="component" value="Unassembled WGS sequence"/>
</dbReference>
<gene>
    <name evidence="1" type="ORF">GCM10025868_07290</name>
</gene>
<dbReference type="Gene3D" id="2.40.440.10">
    <property type="entry name" value="L,D-transpeptidase catalytic domain-like"/>
    <property type="match status" value="1"/>
</dbReference>
<accession>A0ABQ6JDH1</accession>
<protein>
    <submittedName>
        <fullName evidence="1">Uncharacterized protein</fullName>
    </submittedName>
</protein>
<organism evidence="1 2">
    <name type="scientific">Angustibacter aerolatus</name>
    <dbReference type="NCBI Taxonomy" id="1162965"/>
    <lineage>
        <taxon>Bacteria</taxon>
        <taxon>Bacillati</taxon>
        <taxon>Actinomycetota</taxon>
        <taxon>Actinomycetes</taxon>
        <taxon>Kineosporiales</taxon>
        <taxon>Kineosporiaceae</taxon>
    </lineage>
</organism>
<name>A0ABQ6JDH1_9ACTN</name>
<dbReference type="InterPro" id="IPR038063">
    <property type="entry name" value="Transpep_catalytic_dom"/>
</dbReference>
<reference evidence="2" key="1">
    <citation type="journal article" date="2019" name="Int. J. Syst. Evol. Microbiol.">
        <title>The Global Catalogue of Microorganisms (GCM) 10K type strain sequencing project: providing services to taxonomists for standard genome sequencing and annotation.</title>
        <authorList>
            <consortium name="The Broad Institute Genomics Platform"/>
            <consortium name="The Broad Institute Genome Sequencing Center for Infectious Disease"/>
            <person name="Wu L."/>
            <person name="Ma J."/>
        </authorList>
    </citation>
    <scope>NUCLEOTIDE SEQUENCE [LARGE SCALE GENOMIC DNA]</scope>
    <source>
        <strain evidence="2">NBRC 108730</strain>
    </source>
</reference>
<evidence type="ECO:0000313" key="1">
    <source>
        <dbReference type="EMBL" id="GMA85479.1"/>
    </source>
</evidence>